<evidence type="ECO:0008006" key="3">
    <source>
        <dbReference type="Google" id="ProtNLM"/>
    </source>
</evidence>
<keyword evidence="2" id="KW-1185">Reference proteome</keyword>
<dbReference type="Proteomes" id="UP000198517">
    <property type="component" value="Unassembled WGS sequence"/>
</dbReference>
<sequence>MRTISVKQAYAKRFSKFEFSEEWQELMGNPEKNGGWIIQGKEKQGKTTFALILAEYLSHFEKVLYISAEEGISDNIIATMKRVGISEKNKSIKLHEYESFEDLQKRLEKRKCERIIFIDNFAVYRDEMTKTAVQKLLRDHPAKLFVFLSHEERNLPDTAVGRFWRKLSKIIVRVEGLKATITGRCPGGEYIINEEKAMMYHGLNL</sequence>
<accession>A0A1G7A0W9</accession>
<organism evidence="1 2">
    <name type="scientific">Riemerella columbipharyngis</name>
    <dbReference type="NCBI Taxonomy" id="1071918"/>
    <lineage>
        <taxon>Bacteria</taxon>
        <taxon>Pseudomonadati</taxon>
        <taxon>Bacteroidota</taxon>
        <taxon>Flavobacteriia</taxon>
        <taxon>Flavobacteriales</taxon>
        <taxon>Weeksellaceae</taxon>
        <taxon>Riemerella</taxon>
    </lineage>
</organism>
<reference evidence="1 2" key="1">
    <citation type="submission" date="2016-10" db="EMBL/GenBank/DDBJ databases">
        <authorList>
            <person name="de Groot N.N."/>
        </authorList>
    </citation>
    <scope>NUCLEOTIDE SEQUENCE [LARGE SCALE GENOMIC DNA]</scope>
    <source>
        <strain evidence="1 2">DSM 24015</strain>
    </source>
</reference>
<dbReference type="RefSeq" id="WP_092735935.1">
    <property type="nucleotide sequence ID" value="NZ_FNAS01000003.1"/>
</dbReference>
<proteinExistence type="predicted"/>
<dbReference type="SUPFAM" id="SSF52540">
    <property type="entry name" value="P-loop containing nucleoside triphosphate hydrolases"/>
    <property type="match status" value="1"/>
</dbReference>
<dbReference type="EMBL" id="FNAS01000003">
    <property type="protein sequence ID" value="SDE08420.1"/>
    <property type="molecule type" value="Genomic_DNA"/>
</dbReference>
<evidence type="ECO:0000313" key="1">
    <source>
        <dbReference type="EMBL" id="SDE08420.1"/>
    </source>
</evidence>
<gene>
    <name evidence="1" type="ORF">SAMN05421544_1033</name>
</gene>
<dbReference type="InterPro" id="IPR027417">
    <property type="entry name" value="P-loop_NTPase"/>
</dbReference>
<name>A0A1G7A0W9_9FLAO</name>
<evidence type="ECO:0000313" key="2">
    <source>
        <dbReference type="Proteomes" id="UP000198517"/>
    </source>
</evidence>
<dbReference type="STRING" id="1071918.SAMN05421544_1033"/>
<protein>
    <recommendedName>
        <fullName evidence="3">AAA+ ATPase domain-containing protein</fullName>
    </recommendedName>
</protein>
<dbReference type="AlphaFoldDB" id="A0A1G7A0W9"/>
<dbReference type="Gene3D" id="3.40.50.300">
    <property type="entry name" value="P-loop containing nucleotide triphosphate hydrolases"/>
    <property type="match status" value="1"/>
</dbReference>
<dbReference type="OrthoDB" id="796468at2"/>